<reference evidence="2 3" key="1">
    <citation type="submission" date="2021-04" db="EMBL/GenBank/DDBJ databases">
        <authorList>
            <person name="Rakotoarivonina H."/>
        </authorList>
    </citation>
    <scope>NUCLEOTIDE SEQUENCE [LARGE SCALE GENOMIC DNA]</scope>
    <source>
        <strain evidence="2 3">XE</strain>
    </source>
</reference>
<sequence length="23" mass="2158">MGVASSSGPAATGTQGVCPAPRR</sequence>
<feature type="region of interest" description="Disordered" evidence="1">
    <location>
        <begin position="1"/>
        <end position="23"/>
    </location>
</feature>
<protein>
    <submittedName>
        <fullName evidence="2">Uncharacterized protein</fullName>
    </submittedName>
</protein>
<evidence type="ECO:0000313" key="3">
    <source>
        <dbReference type="Proteomes" id="UP000681526"/>
    </source>
</evidence>
<comment type="caution">
    <text evidence="2">The sequence shown here is derived from an EMBL/GenBank/DDBJ whole genome shotgun (WGS) entry which is preliminary data.</text>
</comment>
<name>A0ABN7RYP7_THEXY</name>
<dbReference type="EMBL" id="CAJRAY010000042">
    <property type="protein sequence ID" value="CAG5085904.1"/>
    <property type="molecule type" value="Genomic_DNA"/>
</dbReference>
<gene>
    <name evidence="2" type="primary">txxe 1279</name>
    <name evidence="2" type="ORF">TXXE_09310</name>
</gene>
<proteinExistence type="predicted"/>
<keyword evidence="3" id="KW-1185">Reference proteome</keyword>
<evidence type="ECO:0000313" key="2">
    <source>
        <dbReference type="EMBL" id="CAG5085904.1"/>
    </source>
</evidence>
<accession>A0ABN7RYP7</accession>
<organism evidence="2 3">
    <name type="scientific">Thermobacillus xylanilyticus</name>
    <dbReference type="NCBI Taxonomy" id="76633"/>
    <lineage>
        <taxon>Bacteria</taxon>
        <taxon>Bacillati</taxon>
        <taxon>Bacillota</taxon>
        <taxon>Bacilli</taxon>
        <taxon>Bacillales</taxon>
        <taxon>Paenibacillaceae</taxon>
        <taxon>Thermobacillus</taxon>
    </lineage>
</organism>
<feature type="compositionally biased region" description="Polar residues" evidence="1">
    <location>
        <begin position="1"/>
        <end position="15"/>
    </location>
</feature>
<dbReference type="Proteomes" id="UP000681526">
    <property type="component" value="Unassembled WGS sequence"/>
</dbReference>
<evidence type="ECO:0000256" key="1">
    <source>
        <dbReference type="SAM" id="MobiDB-lite"/>
    </source>
</evidence>